<dbReference type="Pfam" id="PF07114">
    <property type="entry name" value="TMEM126"/>
    <property type="match status" value="1"/>
</dbReference>
<accession>A0AAJ7XAX7</accession>
<dbReference type="GO" id="GO:0031966">
    <property type="term" value="C:mitochondrial membrane"/>
    <property type="evidence" value="ECO:0007669"/>
    <property type="project" value="UniProtKB-SubCell"/>
</dbReference>
<evidence type="ECO:0000256" key="3">
    <source>
        <dbReference type="ARBA" id="ARBA00022989"/>
    </source>
</evidence>
<evidence type="ECO:0000313" key="9">
    <source>
        <dbReference type="RefSeq" id="XP_032828019.1"/>
    </source>
</evidence>
<keyword evidence="8" id="KW-1185">Reference proteome</keyword>
<dbReference type="AlphaFoldDB" id="A0AAJ7XAX7"/>
<keyword evidence="3 7" id="KW-1133">Transmembrane helix</keyword>
<comment type="subcellular location">
    <subcellularLocation>
        <location evidence="1">Mitochondrion membrane</location>
        <topology evidence="1">Multi-pass membrane protein</topology>
    </subcellularLocation>
</comment>
<protein>
    <submittedName>
        <fullName evidence="9">Transmembrane protein 126A-like</fullName>
    </submittedName>
</protein>
<proteinExistence type="predicted"/>
<evidence type="ECO:0000313" key="8">
    <source>
        <dbReference type="Proteomes" id="UP001318040"/>
    </source>
</evidence>
<feature type="region of interest" description="Disordered" evidence="6">
    <location>
        <begin position="1"/>
        <end position="29"/>
    </location>
</feature>
<dbReference type="PANTHER" id="PTHR16296:SF2">
    <property type="entry name" value="TRANSMEMBRANE PROTEIN 126A"/>
    <property type="match status" value="1"/>
</dbReference>
<feature type="compositionally biased region" description="Basic and acidic residues" evidence="6">
    <location>
        <begin position="1"/>
        <end position="14"/>
    </location>
</feature>
<gene>
    <name evidence="9" type="primary">LOC116952607</name>
</gene>
<feature type="transmembrane region" description="Helical" evidence="7">
    <location>
        <begin position="130"/>
        <end position="149"/>
    </location>
</feature>
<feature type="transmembrane region" description="Helical" evidence="7">
    <location>
        <begin position="87"/>
        <end position="110"/>
    </location>
</feature>
<evidence type="ECO:0000256" key="7">
    <source>
        <dbReference type="SAM" id="Phobius"/>
    </source>
</evidence>
<keyword evidence="4" id="KW-0496">Mitochondrion</keyword>
<dbReference type="GeneID" id="116952607"/>
<evidence type="ECO:0000256" key="2">
    <source>
        <dbReference type="ARBA" id="ARBA00022692"/>
    </source>
</evidence>
<feature type="compositionally biased region" description="Acidic residues" evidence="6">
    <location>
        <begin position="15"/>
        <end position="24"/>
    </location>
</feature>
<organism evidence="8 9">
    <name type="scientific">Petromyzon marinus</name>
    <name type="common">Sea lamprey</name>
    <dbReference type="NCBI Taxonomy" id="7757"/>
    <lineage>
        <taxon>Eukaryota</taxon>
        <taxon>Metazoa</taxon>
        <taxon>Chordata</taxon>
        <taxon>Craniata</taxon>
        <taxon>Vertebrata</taxon>
        <taxon>Cyclostomata</taxon>
        <taxon>Hyperoartia</taxon>
        <taxon>Petromyzontiformes</taxon>
        <taxon>Petromyzontidae</taxon>
        <taxon>Petromyzon</taxon>
    </lineage>
</organism>
<evidence type="ECO:0000256" key="5">
    <source>
        <dbReference type="ARBA" id="ARBA00023136"/>
    </source>
</evidence>
<dbReference type="RefSeq" id="XP_032828019.1">
    <property type="nucleotide sequence ID" value="XM_032972128.1"/>
</dbReference>
<evidence type="ECO:0000256" key="1">
    <source>
        <dbReference type="ARBA" id="ARBA00004225"/>
    </source>
</evidence>
<sequence length="219" mass="23996">MKMTTTREELKDDMGWDNELENDLEQPRISPVTGRELRARLLDQMEKLSSSDRKIFNNAAPLMGVGAAMGGLVSNSMLRTLMQVREASLASALPSAFIPFLTVTMIHQVVLTESLLGGRLNCELCATTRGILIGAIGSGVHPIAMALLLNGMLIARYRPWDAPTPGEALRHMLKLSKPVMRRLTPFMLAQAAFGAYLGSKQFSVYTKLRSLPPSEDLPA</sequence>
<dbReference type="KEGG" id="pmrn:116952607"/>
<dbReference type="GO" id="GO:0032981">
    <property type="term" value="P:mitochondrial respiratory chain complex I assembly"/>
    <property type="evidence" value="ECO:0007669"/>
    <property type="project" value="TreeGrafter"/>
</dbReference>
<name>A0AAJ7XAX7_PETMA</name>
<evidence type="ECO:0000256" key="4">
    <source>
        <dbReference type="ARBA" id="ARBA00023128"/>
    </source>
</evidence>
<reference evidence="9" key="1">
    <citation type="submission" date="2025-08" db="UniProtKB">
        <authorList>
            <consortium name="RefSeq"/>
        </authorList>
    </citation>
    <scope>IDENTIFICATION</scope>
    <source>
        <tissue evidence="9">Sperm</tissue>
    </source>
</reference>
<dbReference type="PANTHER" id="PTHR16296">
    <property type="entry name" value="UNCHARACTERIZED HYPOTHALAMUS PROTEIN HT007"/>
    <property type="match status" value="1"/>
</dbReference>
<dbReference type="Proteomes" id="UP001318040">
    <property type="component" value="Chromosome 47"/>
</dbReference>
<dbReference type="InterPro" id="IPR009801">
    <property type="entry name" value="TMEM126"/>
</dbReference>
<keyword evidence="2 7" id="KW-0812">Transmembrane</keyword>
<evidence type="ECO:0000256" key="6">
    <source>
        <dbReference type="SAM" id="MobiDB-lite"/>
    </source>
</evidence>
<keyword evidence="5 7" id="KW-0472">Membrane</keyword>